<organism evidence="3 4">
    <name type="scientific">Chlamydia serpentis</name>
    <dbReference type="NCBI Taxonomy" id="1967782"/>
    <lineage>
        <taxon>Bacteria</taxon>
        <taxon>Pseudomonadati</taxon>
        <taxon>Chlamydiota</taxon>
        <taxon>Chlamydiia</taxon>
        <taxon>Chlamydiales</taxon>
        <taxon>Chlamydiaceae</taxon>
        <taxon>Chlamydia/Chlamydophila group</taxon>
        <taxon>Chlamydia</taxon>
    </lineage>
</organism>
<dbReference type="OrthoDB" id="16695at2"/>
<sequence length="656" mass="75323">MSGIAQNNNVVQIPGLARGEGNLIALSPLTPQERGELVAPIEQGWHHTIVKVSLVVLSLLVIVGGALLLTLLPGVPLFIGASAIALGGVLLILVLFLFLIESGVCPKRREAEPLDFPPLKDKASEISELQAEMSRVLQESSLCDFLKNKNSNDPEVLAQVLEAFKDCQACLAVFERKLRCKEEQFHRSFAIIAAQDPQGKYELLIELLEIRSRVADQLEKNSRDYYTFISGTFVCPPEGEKEIVRLQNKIRFAEQIWGDLERKLDEKQNQIKGHCLRITQFLSNIREGHKREASIKLDEGRELSYEERTHLEGLFKQQNQMLNTCFSELKNFYKLQKDYRQAGTNLKALKKQLLSTEFTFLGSNLLYRDFKVKYLEQHEHYKVLREQLNQLEARCNRLQGEAQFDQDADKKSAIAWIEERTRLNNELLDYQNAHRKQSKKISGLETMLLEYKENLQETERELEELQVKYARIVEEKITRELALTSSLDDMSKLYQASQTELATLQEQLLPKDEETLPSLDGEWVAVGEHTSQLKILVDANQALTLQINEKDAKIQKLLNEMKEDEKVLADLQSQIAEHKKTIVSLEKMNEQVYQDFAEVQRKYELILSPPTSPEKSKSRQEVILEMQLVQLQEENEQLRIQIARLEELLRAKEGDS</sequence>
<protein>
    <submittedName>
        <fullName evidence="3">IncA protein</fullName>
    </submittedName>
</protein>
<keyword evidence="1" id="KW-0175">Coiled coil</keyword>
<evidence type="ECO:0000256" key="1">
    <source>
        <dbReference type="SAM" id="Coils"/>
    </source>
</evidence>
<evidence type="ECO:0000313" key="4">
    <source>
        <dbReference type="Proteomes" id="UP000244926"/>
    </source>
</evidence>
<accession>A0A2R8FBA9</accession>
<dbReference type="KEGG" id="csee:C10C_0545"/>
<evidence type="ECO:0000313" key="3">
    <source>
        <dbReference type="EMBL" id="SPN73705.1"/>
    </source>
</evidence>
<keyword evidence="4" id="KW-1185">Reference proteome</keyword>
<gene>
    <name evidence="3" type="ORF">C10C_0545</name>
</gene>
<proteinExistence type="predicted"/>
<feature type="coiled-coil region" evidence="1">
    <location>
        <begin position="621"/>
        <end position="655"/>
    </location>
</feature>
<feature type="coiled-coil region" evidence="1">
    <location>
        <begin position="441"/>
        <end position="507"/>
    </location>
</feature>
<feature type="transmembrane region" description="Helical" evidence="2">
    <location>
        <begin position="52"/>
        <end position="72"/>
    </location>
</feature>
<evidence type="ECO:0000256" key="2">
    <source>
        <dbReference type="SAM" id="Phobius"/>
    </source>
</evidence>
<dbReference type="EMBL" id="LT993738">
    <property type="protein sequence ID" value="SPN73705.1"/>
    <property type="molecule type" value="Genomic_DNA"/>
</dbReference>
<keyword evidence="2" id="KW-0472">Membrane</keyword>
<reference evidence="4" key="1">
    <citation type="submission" date="2017-11" db="EMBL/GenBank/DDBJ databases">
        <authorList>
            <person name="Seth-Smith MB H."/>
        </authorList>
    </citation>
    <scope>NUCLEOTIDE SEQUENCE [LARGE SCALE GENOMIC DNA]</scope>
</reference>
<feature type="coiled-coil region" evidence="1">
    <location>
        <begin position="540"/>
        <end position="588"/>
    </location>
</feature>
<dbReference type="AlphaFoldDB" id="A0A2R8FBA9"/>
<keyword evidence="2" id="KW-0812">Transmembrane</keyword>
<feature type="transmembrane region" description="Helical" evidence="2">
    <location>
        <begin position="78"/>
        <end position="100"/>
    </location>
</feature>
<feature type="coiled-coil region" evidence="1">
    <location>
        <begin position="374"/>
        <end position="408"/>
    </location>
</feature>
<keyword evidence="2" id="KW-1133">Transmembrane helix</keyword>
<dbReference type="RefSeq" id="WP_108896654.1">
    <property type="nucleotide sequence ID" value="NZ_LT993738.1"/>
</dbReference>
<name>A0A2R8FBA9_9CHLA</name>
<dbReference type="Proteomes" id="UP000244926">
    <property type="component" value="Chromosome I"/>
</dbReference>